<comment type="caution">
    <text evidence="1">The sequence shown here is derived from an EMBL/GenBank/DDBJ whole genome shotgun (WGS) entry which is preliminary data.</text>
</comment>
<sequence>MQLTFNNIVVVIPPLYVTNLFQVCNLNIFGPFKSHLQTLWLNRCHDYQEFIMRLCISVMRQATIPINIHARFLGRALREIENEQGNMVASFVMENIQVAIKKVSNEGILVIEAPTRITIQYATEP</sequence>
<organism evidence="1 2">
    <name type="scientific">Streblomastix strix</name>
    <dbReference type="NCBI Taxonomy" id="222440"/>
    <lineage>
        <taxon>Eukaryota</taxon>
        <taxon>Metamonada</taxon>
        <taxon>Preaxostyla</taxon>
        <taxon>Oxymonadida</taxon>
        <taxon>Streblomastigidae</taxon>
        <taxon>Streblomastix</taxon>
    </lineage>
</organism>
<proteinExistence type="predicted"/>
<reference evidence="1 2" key="1">
    <citation type="submission" date="2019-03" db="EMBL/GenBank/DDBJ databases">
        <title>Single cell metagenomics reveals metabolic interactions within the superorganism composed of flagellate Streblomastix strix and complex community of Bacteroidetes bacteria on its surface.</title>
        <authorList>
            <person name="Treitli S.C."/>
            <person name="Kolisko M."/>
            <person name="Husnik F."/>
            <person name="Keeling P."/>
            <person name="Hampl V."/>
        </authorList>
    </citation>
    <scope>NUCLEOTIDE SEQUENCE [LARGE SCALE GENOMIC DNA]</scope>
    <source>
        <strain evidence="1">ST1C</strain>
    </source>
</reference>
<gene>
    <name evidence="1" type="ORF">EZS28_004767</name>
</gene>
<dbReference type="AlphaFoldDB" id="A0A5J4WXA2"/>
<dbReference type="Proteomes" id="UP000324800">
    <property type="component" value="Unassembled WGS sequence"/>
</dbReference>
<name>A0A5J4WXA2_9EUKA</name>
<protein>
    <submittedName>
        <fullName evidence="1">Uncharacterized protein</fullName>
    </submittedName>
</protein>
<evidence type="ECO:0000313" key="2">
    <source>
        <dbReference type="Proteomes" id="UP000324800"/>
    </source>
</evidence>
<accession>A0A5J4WXA2</accession>
<dbReference type="EMBL" id="SNRW01000698">
    <property type="protein sequence ID" value="KAA6399707.1"/>
    <property type="molecule type" value="Genomic_DNA"/>
</dbReference>
<evidence type="ECO:0000313" key="1">
    <source>
        <dbReference type="EMBL" id="KAA6399707.1"/>
    </source>
</evidence>